<dbReference type="GO" id="GO:0016740">
    <property type="term" value="F:transferase activity"/>
    <property type="evidence" value="ECO:0007669"/>
    <property type="project" value="UniProtKB-KW"/>
</dbReference>
<keyword evidence="1" id="KW-0808">Transferase</keyword>
<dbReference type="Proteomes" id="UP000003759">
    <property type="component" value="Chromosome"/>
</dbReference>
<sequence length="187" mass="22239">MRQDIIDSLPDILKNNIDTLKNTSLDTTDNTYYMTNSEFTAINFDEVAKCYKDDKYLNYMPASNDALYIMDNSHFYFLEFKNGKIEEDNIRTKIYDSLFILLDIKYNNGYKYINSIVEFSKSNIEYILIYNIEKHGKLSFNSHFQQKANKKTKSYGKVLKLKKFILKDINFYSENEFKNKFVSKLKN</sequence>
<evidence type="ECO:0000313" key="1">
    <source>
        <dbReference type="EMBL" id="CCG57853.1"/>
    </source>
</evidence>
<reference evidence="1 2" key="1">
    <citation type="journal article" date="2012" name="BMC Genomics">
        <title>Comparative genomics of Brachyspira pilosicoli strains: genome rearrangements, reductions and correlation of genetic compliment with phenotypic diversity.</title>
        <authorList>
            <person name="Mappley L.J."/>
            <person name="Black M.L."/>
            <person name="Abuoun M."/>
            <person name="Darby A.C."/>
            <person name="Woodward M.J."/>
            <person name="Parkhill J."/>
            <person name="Turner A.K."/>
            <person name="Bellgard M.I."/>
            <person name="La T."/>
            <person name="Phillips N.D."/>
            <person name="La Ragione R.M."/>
            <person name="Hampson D.J."/>
        </authorList>
    </citation>
    <scope>NUCLEOTIDE SEQUENCE [LARGE SCALE GENOMIC DNA]</scope>
    <source>
        <strain evidence="1">WesB</strain>
    </source>
</reference>
<gene>
    <name evidence="1" type="ORF">WESB_2391</name>
</gene>
<protein>
    <submittedName>
        <fullName evidence="1">Rab geranylgeranyl transferase alpha-subunit,insert domain</fullName>
    </submittedName>
</protein>
<dbReference type="OrthoDB" id="308939at2"/>
<dbReference type="EMBL" id="HE793032">
    <property type="protein sequence ID" value="CCG57853.1"/>
    <property type="molecule type" value="Genomic_DNA"/>
</dbReference>
<name>K0JHY4_BRAPL</name>
<dbReference type="RefSeq" id="WP_014933925.1">
    <property type="nucleotide sequence ID" value="NC_018604.1"/>
</dbReference>
<dbReference type="AlphaFoldDB" id="K0JHY4"/>
<organism evidence="1 2">
    <name type="scientific">Brachyspira pilosicoli WesB</name>
    <dbReference type="NCBI Taxonomy" id="1161918"/>
    <lineage>
        <taxon>Bacteria</taxon>
        <taxon>Pseudomonadati</taxon>
        <taxon>Spirochaetota</taxon>
        <taxon>Spirochaetia</taxon>
        <taxon>Brachyspirales</taxon>
        <taxon>Brachyspiraceae</taxon>
        <taxon>Brachyspira</taxon>
    </lineage>
</organism>
<dbReference type="PATRIC" id="fig|1161918.5.peg.1905"/>
<dbReference type="KEGG" id="bpw:WESB_2391"/>
<accession>K0JHY4</accession>
<evidence type="ECO:0000313" key="2">
    <source>
        <dbReference type="Proteomes" id="UP000003759"/>
    </source>
</evidence>
<dbReference type="HOGENOM" id="CLU_120480_0_0_12"/>
<proteinExistence type="predicted"/>